<gene>
    <name evidence="2" type="ORF">FDA38_11195</name>
    <name evidence="1" type="ORF">FDA38_12240</name>
</gene>
<dbReference type="AlphaFoldDB" id="A0A4U3M4X5"/>
<dbReference type="OrthoDB" id="4991569at2"/>
<protein>
    <submittedName>
        <fullName evidence="2">Uncharacterized protein</fullName>
    </submittedName>
</protein>
<dbReference type="EMBL" id="SZPZ01000002">
    <property type="protein sequence ID" value="TKK79192.1"/>
    <property type="molecule type" value="Genomic_DNA"/>
</dbReference>
<evidence type="ECO:0000313" key="2">
    <source>
        <dbReference type="EMBL" id="TKK83262.1"/>
    </source>
</evidence>
<dbReference type="Proteomes" id="UP000305836">
    <property type="component" value="Unassembled WGS sequence"/>
</dbReference>
<keyword evidence="3" id="KW-1185">Reference proteome</keyword>
<reference evidence="2 3" key="1">
    <citation type="submission" date="2019-04" db="EMBL/GenBank/DDBJ databases">
        <title>Kribbella sp. NEAU-THZ 27 nov., a novel actinomycete isolated from soil.</title>
        <authorList>
            <person name="Duan L."/>
        </authorList>
    </citation>
    <scope>NUCLEOTIDE SEQUENCE [LARGE SCALE GENOMIC DNA]</scope>
    <source>
        <strain evidence="2">NEAU-THZ 27</strain>
        <strain evidence="3">NEAU-THZ27</strain>
    </source>
</reference>
<organism evidence="2 3">
    <name type="scientific">Kribbella jiaozuonensis</name>
    <dbReference type="NCBI Taxonomy" id="2575441"/>
    <lineage>
        <taxon>Bacteria</taxon>
        <taxon>Bacillati</taxon>
        <taxon>Actinomycetota</taxon>
        <taxon>Actinomycetes</taxon>
        <taxon>Propionibacteriales</taxon>
        <taxon>Kribbellaceae</taxon>
        <taxon>Kribbella</taxon>
    </lineage>
</organism>
<dbReference type="RefSeq" id="WP_137253947.1">
    <property type="nucleotide sequence ID" value="NZ_JBHSPQ010000001.1"/>
</dbReference>
<evidence type="ECO:0000313" key="1">
    <source>
        <dbReference type="EMBL" id="TKK79192.1"/>
    </source>
</evidence>
<name>A0A4U3M4X5_9ACTN</name>
<comment type="caution">
    <text evidence="2">The sequence shown here is derived from an EMBL/GenBank/DDBJ whole genome shotgun (WGS) entry which is preliminary data.</text>
</comment>
<sequence>MSYSSIRDIATDGSLMGRITAAAASESIDNPESWVASRMWQFAAQPGWGDKWAYAKDNWQVNANPDFGIRTDVISDADILSAVQALNGGN</sequence>
<dbReference type="EMBL" id="SZPZ01000001">
    <property type="protein sequence ID" value="TKK83262.1"/>
    <property type="molecule type" value="Genomic_DNA"/>
</dbReference>
<evidence type="ECO:0000313" key="3">
    <source>
        <dbReference type="Proteomes" id="UP000305836"/>
    </source>
</evidence>
<proteinExistence type="predicted"/>
<accession>A0A4U3M4X5</accession>